<dbReference type="PANTHER" id="PTHR47272">
    <property type="entry name" value="DDE_TNP_1_7 DOMAIN-CONTAINING PROTEIN"/>
    <property type="match status" value="1"/>
</dbReference>
<dbReference type="Pfam" id="PF13843">
    <property type="entry name" value="DDE_Tnp_1_7"/>
    <property type="match status" value="1"/>
</dbReference>
<dbReference type="PANTHER" id="PTHR47272:SF2">
    <property type="entry name" value="PIGGYBAC TRANSPOSABLE ELEMENT-DERIVED PROTEIN 3-LIKE"/>
    <property type="match status" value="1"/>
</dbReference>
<evidence type="ECO:0000259" key="2">
    <source>
        <dbReference type="Pfam" id="PF13843"/>
    </source>
</evidence>
<dbReference type="AlphaFoldDB" id="A0AAW1KH90"/>
<comment type="caution">
    <text evidence="3">The sequence shown here is derived from an EMBL/GenBank/DDBJ whole genome shotgun (WGS) entry which is preliminary data.</text>
</comment>
<dbReference type="InterPro" id="IPR029526">
    <property type="entry name" value="PGBD"/>
</dbReference>
<evidence type="ECO:0000256" key="1">
    <source>
        <dbReference type="SAM" id="MobiDB-lite"/>
    </source>
</evidence>
<protein>
    <recommendedName>
        <fullName evidence="2">PiggyBac transposable element-derived protein domain-containing protein</fullName>
    </recommendedName>
</protein>
<evidence type="ECO:0000313" key="4">
    <source>
        <dbReference type="Proteomes" id="UP001458880"/>
    </source>
</evidence>
<dbReference type="EMBL" id="JASPKY010000234">
    <property type="protein sequence ID" value="KAK9717946.1"/>
    <property type="molecule type" value="Genomic_DNA"/>
</dbReference>
<dbReference type="Proteomes" id="UP001458880">
    <property type="component" value="Unassembled WGS sequence"/>
</dbReference>
<proteinExistence type="predicted"/>
<feature type="region of interest" description="Disordered" evidence="1">
    <location>
        <begin position="84"/>
        <end position="162"/>
    </location>
</feature>
<organism evidence="3 4">
    <name type="scientific">Popillia japonica</name>
    <name type="common">Japanese beetle</name>
    <dbReference type="NCBI Taxonomy" id="7064"/>
    <lineage>
        <taxon>Eukaryota</taxon>
        <taxon>Metazoa</taxon>
        <taxon>Ecdysozoa</taxon>
        <taxon>Arthropoda</taxon>
        <taxon>Hexapoda</taxon>
        <taxon>Insecta</taxon>
        <taxon>Pterygota</taxon>
        <taxon>Neoptera</taxon>
        <taxon>Endopterygota</taxon>
        <taxon>Coleoptera</taxon>
        <taxon>Polyphaga</taxon>
        <taxon>Scarabaeiformia</taxon>
        <taxon>Scarabaeidae</taxon>
        <taxon>Rutelinae</taxon>
        <taxon>Popillia</taxon>
    </lineage>
</organism>
<name>A0AAW1KH90_POPJA</name>
<gene>
    <name evidence="3" type="ORF">QE152_g23456</name>
</gene>
<reference evidence="3 4" key="1">
    <citation type="journal article" date="2024" name="BMC Genomics">
        <title>De novo assembly and annotation of Popillia japonica's genome with initial clues to its potential as an invasive pest.</title>
        <authorList>
            <person name="Cucini C."/>
            <person name="Boschi S."/>
            <person name="Funari R."/>
            <person name="Cardaioli E."/>
            <person name="Iannotti N."/>
            <person name="Marturano G."/>
            <person name="Paoli F."/>
            <person name="Bruttini M."/>
            <person name="Carapelli A."/>
            <person name="Frati F."/>
            <person name="Nardi F."/>
        </authorList>
    </citation>
    <scope>NUCLEOTIDE SEQUENCE [LARGE SCALE GENOMIC DNA]</scope>
    <source>
        <strain evidence="3">DMR45628</strain>
    </source>
</reference>
<accession>A0AAW1KH90</accession>
<keyword evidence="4" id="KW-1185">Reference proteome</keyword>
<evidence type="ECO:0000313" key="3">
    <source>
        <dbReference type="EMBL" id="KAK9717946.1"/>
    </source>
</evidence>
<sequence>MGGVDLYDRMIAYYRIAQKTRKWPVRFMFHFIDLALVNSWIEYRRDRRALREPYKNIKNFLAFRIYVAECLAKNVPSVTTDLVEAEESTSSSDNDLGVSTEPLTDQVTTDLVEAEESTSSSDNDLGVSTEPLTDQRRKARKPKPLSNEDVRKSGNLHLPICA</sequence>
<feature type="domain" description="PiggyBac transposable element-derived protein" evidence="2">
    <location>
        <begin position="1"/>
        <end position="40"/>
    </location>
</feature>